<reference evidence="3" key="1">
    <citation type="submission" date="2022-10" db="EMBL/GenBank/DDBJ databases">
        <title>Catenovulum adriacola sp. nov. isolated in the Harbour of Susak.</title>
        <authorList>
            <person name="Schoch T."/>
            <person name="Reich S.J."/>
            <person name="Stoeferle S."/>
            <person name="Flaiz M."/>
            <person name="Kazda M."/>
            <person name="Riedel C.U."/>
            <person name="Duerre P."/>
        </authorList>
    </citation>
    <scope>NUCLEOTIDE SEQUENCE</scope>
    <source>
        <strain evidence="3">TS8</strain>
    </source>
</reference>
<dbReference type="PANTHER" id="PTHR42736">
    <property type="entry name" value="PROTEIN-GLUTAMINE GAMMA-GLUTAMYLTRANSFERASE"/>
    <property type="match status" value="1"/>
</dbReference>
<feature type="transmembrane region" description="Helical" evidence="1">
    <location>
        <begin position="559"/>
        <end position="583"/>
    </location>
</feature>
<dbReference type="Pfam" id="PF01841">
    <property type="entry name" value="Transglut_core"/>
    <property type="match status" value="1"/>
</dbReference>
<feature type="domain" description="Transglutaminase-like" evidence="2">
    <location>
        <begin position="411"/>
        <end position="482"/>
    </location>
</feature>
<dbReference type="Gene3D" id="3.10.620.30">
    <property type="match status" value="1"/>
</dbReference>
<gene>
    <name evidence="3" type="ORF">OLW01_06350</name>
</gene>
<dbReference type="RefSeq" id="WP_268075896.1">
    <property type="nucleotide sequence ID" value="NZ_CP109965.1"/>
</dbReference>
<organism evidence="3 4">
    <name type="scientific">Catenovulum adriaticum</name>
    <dbReference type="NCBI Taxonomy" id="2984846"/>
    <lineage>
        <taxon>Bacteria</taxon>
        <taxon>Pseudomonadati</taxon>
        <taxon>Pseudomonadota</taxon>
        <taxon>Gammaproteobacteria</taxon>
        <taxon>Alteromonadales</taxon>
        <taxon>Alteromonadaceae</taxon>
        <taxon>Catenovulum</taxon>
    </lineage>
</organism>
<feature type="transmembrane region" description="Helical" evidence="1">
    <location>
        <begin position="67"/>
        <end position="83"/>
    </location>
</feature>
<dbReference type="Pfam" id="PF11992">
    <property type="entry name" value="TgpA_N"/>
    <property type="match status" value="1"/>
</dbReference>
<dbReference type="InterPro" id="IPR021878">
    <property type="entry name" value="TgpA_N"/>
</dbReference>
<keyword evidence="1" id="KW-0812">Transmembrane</keyword>
<dbReference type="PANTHER" id="PTHR42736:SF1">
    <property type="entry name" value="PROTEIN-GLUTAMINE GAMMA-GLUTAMYLTRANSFERASE"/>
    <property type="match status" value="1"/>
</dbReference>
<dbReference type="InterPro" id="IPR052901">
    <property type="entry name" value="Bact_TGase-like"/>
</dbReference>
<evidence type="ECO:0000313" key="4">
    <source>
        <dbReference type="Proteomes" id="UP001163726"/>
    </source>
</evidence>
<proteinExistence type="predicted"/>
<keyword evidence="1" id="KW-0472">Membrane</keyword>
<dbReference type="InterPro" id="IPR002931">
    <property type="entry name" value="Transglutaminase-like"/>
</dbReference>
<feature type="transmembrane region" description="Helical" evidence="1">
    <location>
        <begin position="36"/>
        <end position="55"/>
    </location>
</feature>
<feature type="transmembrane region" description="Helical" evidence="1">
    <location>
        <begin position="166"/>
        <end position="184"/>
    </location>
</feature>
<keyword evidence="4" id="KW-1185">Reference proteome</keyword>
<protein>
    <submittedName>
        <fullName evidence="3">TransglutaminaseTgpA domain-containing protein</fullName>
    </submittedName>
</protein>
<dbReference type="EMBL" id="CP109965">
    <property type="protein sequence ID" value="WAJ71413.1"/>
    <property type="molecule type" value="Genomic_DNA"/>
</dbReference>
<accession>A0ABY7APC7</accession>
<dbReference type="InterPro" id="IPR038765">
    <property type="entry name" value="Papain-like_cys_pep_sf"/>
</dbReference>
<feature type="transmembrane region" description="Helical" evidence="1">
    <location>
        <begin position="12"/>
        <end position="30"/>
    </location>
</feature>
<feature type="transmembrane region" description="Helical" evidence="1">
    <location>
        <begin position="135"/>
        <end position="154"/>
    </location>
</feature>
<dbReference type="SUPFAM" id="SSF54001">
    <property type="entry name" value="Cysteine proteinases"/>
    <property type="match status" value="1"/>
</dbReference>
<sequence>MKIKNQNHVQPISLTSLILFIAGNLITLFYQAFETSFYPFCFALACMAIRLYAYYYPNFKLKKRHLITLYVFATAILISSYFAKDILTSLFAMLICLQSLSIANMKQGRELKTCAWVLLFLVAANLLFYPQFYHVLILFFAITLALSSLYSYSCQITSLKTALAKLSQIAILALPVAAILFLVMPRLPPLWQMPKTSSQTRGLHSEIKFGDIAELSQSNNLAFRANFNGQVPNNNQLYWRAFVLQQFDGDSWQRSDYMKRWQDKAENEKIGTQTAQLSGKTFDYQIVTEASFQNWLFALDLASSQHSQVVSLPDFSLYSTEKLTQKFQYQVTSYPQANLVTQDKNQIKLLNLQLPKGDNPKTRQWLAQLKQQTKTDAELIKRILAHFNQQAFYYSTKPPKLQAPNKIDDFIFNTQTGFCEHYASAFAYVMRLADIPARIVAGYLGGEYNPTGGYYSVYQFDAHAWVEIWQADTGWTRIDPTAYVAPDRIEFDLRQAIGNDNFLADRGFSLLGYDQINAIKNIRLLIANLDYQWTLWVLNYNNAKQKDIFNFLFGKSGQWFTQFIILIMVISLLAFLTLIAWWLASQKSHNSKLDKLSAKACKILEKKYAIHKQTSQTFNQINLSTVTNAKQAQIDSHLNNTWADFCYHFEQLKYAKLSDTESKYHYKNCKRLLNQL</sequence>
<keyword evidence="1" id="KW-1133">Transmembrane helix</keyword>
<evidence type="ECO:0000256" key="1">
    <source>
        <dbReference type="SAM" id="Phobius"/>
    </source>
</evidence>
<evidence type="ECO:0000259" key="2">
    <source>
        <dbReference type="SMART" id="SM00460"/>
    </source>
</evidence>
<name>A0ABY7APC7_9ALTE</name>
<dbReference type="SMART" id="SM00460">
    <property type="entry name" value="TGc"/>
    <property type="match status" value="1"/>
</dbReference>
<dbReference type="Proteomes" id="UP001163726">
    <property type="component" value="Chromosome"/>
</dbReference>
<evidence type="ECO:0000313" key="3">
    <source>
        <dbReference type="EMBL" id="WAJ71413.1"/>
    </source>
</evidence>